<evidence type="ECO:0008006" key="3">
    <source>
        <dbReference type="Google" id="ProtNLM"/>
    </source>
</evidence>
<dbReference type="HOGENOM" id="CLU_024168_1_1_1"/>
<evidence type="ECO:0000313" key="1">
    <source>
        <dbReference type="EnsemblPlants" id="OPUNC02G35250.2"/>
    </source>
</evidence>
<proteinExistence type="predicted"/>
<organism evidence="1">
    <name type="scientific">Oryza punctata</name>
    <name type="common">Red rice</name>
    <dbReference type="NCBI Taxonomy" id="4537"/>
    <lineage>
        <taxon>Eukaryota</taxon>
        <taxon>Viridiplantae</taxon>
        <taxon>Streptophyta</taxon>
        <taxon>Embryophyta</taxon>
        <taxon>Tracheophyta</taxon>
        <taxon>Spermatophyta</taxon>
        <taxon>Magnoliopsida</taxon>
        <taxon>Liliopsida</taxon>
        <taxon>Poales</taxon>
        <taxon>Poaceae</taxon>
        <taxon>BOP clade</taxon>
        <taxon>Oryzoideae</taxon>
        <taxon>Oryzeae</taxon>
        <taxon>Oryzinae</taxon>
        <taxon>Oryza</taxon>
    </lineage>
</organism>
<accession>A0A0E0K765</accession>
<keyword evidence="2" id="KW-1185">Reference proteome</keyword>
<dbReference type="PANTHER" id="PTHR32153">
    <property type="entry name" value="OJ000223_09.16 PROTEIN"/>
    <property type="match status" value="1"/>
</dbReference>
<sequence>MAYWNWNTYEDPLSFGDVPLLSSLRLTNAGAGWQKNLKLSQFLSNVTSISELHLNFESEKVWVHPECPKLLEPVFHKLQRVSLVDLPEGCSIDWTMFILEAAPSVKELCITLWDHWCNIKTEEERREQGYDDKTNVEWQSSAPDGFRHDNLAKLTIYGFQPDENLVGYVRCLMETAVNLEEVSLYDRKVCDRCGDLDPKIKMKISRQGIPVPWRRGSCSRISL</sequence>
<dbReference type="eggNOG" id="KOG0342">
    <property type="taxonomic scope" value="Eukaryota"/>
</dbReference>
<name>A0A0E0K765_ORYPU</name>
<dbReference type="AlphaFoldDB" id="A0A0E0K765"/>
<dbReference type="EnsemblPlants" id="OPUNC02G35250.1">
    <property type="protein sequence ID" value="OPUNC02G35250.1"/>
    <property type="gene ID" value="OPUNC02G35250"/>
</dbReference>
<dbReference type="Gramene" id="OPUNC02G35250.2">
    <property type="protein sequence ID" value="OPUNC02G35250.2"/>
    <property type="gene ID" value="OPUNC02G35250"/>
</dbReference>
<dbReference type="Proteomes" id="UP000026962">
    <property type="component" value="Chromosome 2"/>
</dbReference>
<evidence type="ECO:0000313" key="2">
    <source>
        <dbReference type="Proteomes" id="UP000026962"/>
    </source>
</evidence>
<dbReference type="EnsemblPlants" id="OPUNC02G35250.2">
    <property type="protein sequence ID" value="OPUNC02G35250.2"/>
    <property type="gene ID" value="OPUNC02G35250"/>
</dbReference>
<reference evidence="1" key="2">
    <citation type="submission" date="2018-05" db="EMBL/GenBank/DDBJ databases">
        <title>OpunRS2 (Oryza punctata Reference Sequence Version 2).</title>
        <authorList>
            <person name="Zhang J."/>
            <person name="Kudrna D."/>
            <person name="Lee S."/>
            <person name="Talag J."/>
            <person name="Welchert J."/>
            <person name="Wing R.A."/>
        </authorList>
    </citation>
    <scope>NUCLEOTIDE SEQUENCE [LARGE SCALE GENOMIC DNA]</scope>
</reference>
<dbReference type="Gramene" id="OPUNC02G35250.1">
    <property type="protein sequence ID" value="OPUNC02G35250.1"/>
    <property type="gene ID" value="OPUNC02G35250"/>
</dbReference>
<dbReference type="OMA" id="QPNDIFV"/>
<dbReference type="InterPro" id="IPR044997">
    <property type="entry name" value="F-box_plant"/>
</dbReference>
<reference evidence="1" key="1">
    <citation type="submission" date="2015-04" db="UniProtKB">
        <authorList>
            <consortium name="EnsemblPlants"/>
        </authorList>
    </citation>
    <scope>IDENTIFICATION</scope>
</reference>
<protein>
    <recommendedName>
        <fullName evidence="3">FBD domain-containing protein</fullName>
    </recommendedName>
</protein>